<protein>
    <submittedName>
        <fullName evidence="2">Peptidase M16</fullName>
    </submittedName>
</protein>
<dbReference type="Proteomes" id="UP000618460">
    <property type="component" value="Unassembled WGS sequence"/>
</dbReference>
<dbReference type="OrthoDB" id="9762085at2"/>
<dbReference type="InterPro" id="IPR007863">
    <property type="entry name" value="Peptidase_M16_C"/>
</dbReference>
<dbReference type="SUPFAM" id="SSF63411">
    <property type="entry name" value="LuxS/MPP-like metallohydrolase"/>
    <property type="match status" value="2"/>
</dbReference>
<evidence type="ECO:0000259" key="1">
    <source>
        <dbReference type="Pfam" id="PF05193"/>
    </source>
</evidence>
<dbReference type="Pfam" id="PF05193">
    <property type="entry name" value="Peptidase_M16_C"/>
    <property type="match status" value="1"/>
</dbReference>
<evidence type="ECO:0000313" key="3">
    <source>
        <dbReference type="Proteomes" id="UP000618460"/>
    </source>
</evidence>
<dbReference type="InterPro" id="IPR050361">
    <property type="entry name" value="MPP/UQCRC_Complex"/>
</dbReference>
<dbReference type="GO" id="GO:0046872">
    <property type="term" value="F:metal ion binding"/>
    <property type="evidence" value="ECO:0007669"/>
    <property type="project" value="InterPro"/>
</dbReference>
<dbReference type="RefSeq" id="WP_117151915.1">
    <property type="nucleotide sequence ID" value="NZ_BMLG01000001.1"/>
</dbReference>
<organism evidence="2 3">
    <name type="scientific">Paraliobacillus quinghaiensis</name>
    <dbReference type="NCBI Taxonomy" id="470815"/>
    <lineage>
        <taxon>Bacteria</taxon>
        <taxon>Bacillati</taxon>
        <taxon>Bacillota</taxon>
        <taxon>Bacilli</taxon>
        <taxon>Bacillales</taxon>
        <taxon>Bacillaceae</taxon>
        <taxon>Paraliobacillus</taxon>
    </lineage>
</organism>
<comment type="caution">
    <text evidence="2">The sequence shown here is derived from an EMBL/GenBank/DDBJ whole genome shotgun (WGS) entry which is preliminary data.</text>
</comment>
<dbReference type="NCBIfam" id="NF047422">
    <property type="entry name" value="YfmF_fam"/>
    <property type="match status" value="1"/>
</dbReference>
<dbReference type="PANTHER" id="PTHR11851">
    <property type="entry name" value="METALLOPROTEASE"/>
    <property type="match status" value="1"/>
</dbReference>
<dbReference type="EMBL" id="BMLG01000001">
    <property type="protein sequence ID" value="GGM21953.1"/>
    <property type="molecule type" value="Genomic_DNA"/>
</dbReference>
<dbReference type="InterPro" id="IPR011249">
    <property type="entry name" value="Metalloenz_LuxS/M16"/>
</dbReference>
<keyword evidence="3" id="KW-1185">Reference proteome</keyword>
<accession>A0A917TFY0</accession>
<dbReference type="Gene3D" id="3.30.830.10">
    <property type="entry name" value="Metalloenzyme, LuxS/M16 peptidase-like"/>
    <property type="match status" value="2"/>
</dbReference>
<proteinExistence type="predicted"/>
<sequence length="427" mass="49020">MTSITESNENKNYNLHVLESKKFKTIHIIVKMKAPLNRENITQRALLPFVLQQGTNRYPTASLFRRALDDLYGARLSIDGAKKGNNHIISFRMEIANPTYLSTEQNVVEEAIKFISETVYDPKTVGQAFDSGIVQREKQTLKQKINAVVDNKMSFANMRLIDEMCEDEAYRLHVHGYSEDLEDINEQNLYQYYQQLVSQDQMDIYVLGDLENTNVEALLSTHFNQDRAFKAIELEEEKVVQREAKEIVEEQDIQQGKLHLGFRTNITFANKDYAALQVFNGIFGGFPSSKLFINVREKNSLAYYAASRFESHKGLLFVFSGIDPNDYKKAKTIILEQMDAMVQGEFTDEQIEESKKLVTNQWKETLDNPNGLVEVLYHQVLADTTRSSDQLLDEINQVKKEDILRVGQHIKLDTVYFLTAQGGNEDA</sequence>
<dbReference type="AlphaFoldDB" id="A0A917TFY0"/>
<name>A0A917TFY0_9BACI</name>
<reference evidence="2" key="1">
    <citation type="journal article" date="2014" name="Int. J. Syst. Evol. Microbiol.">
        <title>Complete genome sequence of Corynebacterium casei LMG S-19264T (=DSM 44701T), isolated from a smear-ripened cheese.</title>
        <authorList>
            <consortium name="US DOE Joint Genome Institute (JGI-PGF)"/>
            <person name="Walter F."/>
            <person name="Albersmeier A."/>
            <person name="Kalinowski J."/>
            <person name="Ruckert C."/>
        </authorList>
    </citation>
    <scope>NUCLEOTIDE SEQUENCE</scope>
    <source>
        <strain evidence="2">CGMCC 1.6333</strain>
    </source>
</reference>
<dbReference type="PANTHER" id="PTHR11851:SF186">
    <property type="entry name" value="INACTIVE METALLOPROTEASE YMFF-RELATED"/>
    <property type="match status" value="1"/>
</dbReference>
<feature type="domain" description="Peptidase M16 C-terminal" evidence="1">
    <location>
        <begin position="183"/>
        <end position="356"/>
    </location>
</feature>
<gene>
    <name evidence="2" type="ORF">GCM10011351_04720</name>
</gene>
<reference evidence="2" key="2">
    <citation type="submission" date="2020-09" db="EMBL/GenBank/DDBJ databases">
        <authorList>
            <person name="Sun Q."/>
            <person name="Zhou Y."/>
        </authorList>
    </citation>
    <scope>NUCLEOTIDE SEQUENCE</scope>
    <source>
        <strain evidence="2">CGMCC 1.6333</strain>
    </source>
</reference>
<evidence type="ECO:0000313" key="2">
    <source>
        <dbReference type="EMBL" id="GGM21953.1"/>
    </source>
</evidence>